<keyword evidence="3 6" id="KW-0812">Transmembrane</keyword>
<evidence type="ECO:0000256" key="1">
    <source>
        <dbReference type="ARBA" id="ARBA00004651"/>
    </source>
</evidence>
<evidence type="ECO:0000259" key="7">
    <source>
        <dbReference type="Pfam" id="PF05425"/>
    </source>
</evidence>
<comment type="caution">
    <text evidence="8">The sequence shown here is derived from an EMBL/GenBank/DDBJ whole genome shotgun (WGS) entry which is preliminary data.</text>
</comment>
<feature type="transmembrane region" description="Helical" evidence="6">
    <location>
        <begin position="112"/>
        <end position="131"/>
    </location>
</feature>
<name>A0ABW6K6X1_9BACI</name>
<keyword evidence="9" id="KW-1185">Reference proteome</keyword>
<feature type="transmembrane region" description="Helical" evidence="6">
    <location>
        <begin position="344"/>
        <end position="364"/>
    </location>
</feature>
<gene>
    <name evidence="8" type="ORF">ACFYKX_04625</name>
</gene>
<feature type="transmembrane region" description="Helical" evidence="6">
    <location>
        <begin position="143"/>
        <end position="168"/>
    </location>
</feature>
<feature type="transmembrane region" description="Helical" evidence="6">
    <location>
        <begin position="316"/>
        <end position="337"/>
    </location>
</feature>
<organism evidence="8 9">
    <name type="scientific">Cytobacillus spartinae</name>
    <dbReference type="NCBI Taxonomy" id="3299023"/>
    <lineage>
        <taxon>Bacteria</taxon>
        <taxon>Bacillati</taxon>
        <taxon>Bacillota</taxon>
        <taxon>Bacilli</taxon>
        <taxon>Bacillales</taxon>
        <taxon>Bacillaceae</taxon>
        <taxon>Cytobacillus</taxon>
    </lineage>
</organism>
<evidence type="ECO:0000313" key="9">
    <source>
        <dbReference type="Proteomes" id="UP001601059"/>
    </source>
</evidence>
<dbReference type="EMBL" id="JBIACK010000001">
    <property type="protein sequence ID" value="MFE8699904.1"/>
    <property type="molecule type" value="Genomic_DNA"/>
</dbReference>
<dbReference type="InterPro" id="IPR008457">
    <property type="entry name" value="Cu-R_CopD_dom"/>
</dbReference>
<reference evidence="8 9" key="1">
    <citation type="submission" date="2024-08" db="EMBL/GenBank/DDBJ databases">
        <title>Two novel Cytobacillus novel species.</title>
        <authorList>
            <person name="Liu G."/>
        </authorList>
    </citation>
    <scope>NUCLEOTIDE SEQUENCE [LARGE SCALE GENOMIC DNA]</scope>
    <source>
        <strain evidence="8 9">FJAT-54145</strain>
    </source>
</reference>
<feature type="transmembrane region" description="Helical" evidence="6">
    <location>
        <begin position="86"/>
        <end position="105"/>
    </location>
</feature>
<feature type="transmembrane region" description="Helical" evidence="6">
    <location>
        <begin position="221"/>
        <end position="241"/>
    </location>
</feature>
<evidence type="ECO:0000256" key="4">
    <source>
        <dbReference type="ARBA" id="ARBA00022989"/>
    </source>
</evidence>
<feature type="transmembrane region" description="Helical" evidence="6">
    <location>
        <begin position="6"/>
        <end position="29"/>
    </location>
</feature>
<feature type="transmembrane region" description="Helical" evidence="6">
    <location>
        <begin position="41"/>
        <end position="66"/>
    </location>
</feature>
<evidence type="ECO:0000256" key="2">
    <source>
        <dbReference type="ARBA" id="ARBA00022475"/>
    </source>
</evidence>
<evidence type="ECO:0000256" key="5">
    <source>
        <dbReference type="ARBA" id="ARBA00023136"/>
    </source>
</evidence>
<dbReference type="Pfam" id="PF05425">
    <property type="entry name" value="CopD"/>
    <property type="match status" value="1"/>
</dbReference>
<dbReference type="RefSeq" id="WP_389358497.1">
    <property type="nucleotide sequence ID" value="NZ_JBIACK010000001.1"/>
</dbReference>
<dbReference type="Proteomes" id="UP001601059">
    <property type="component" value="Unassembled WGS sequence"/>
</dbReference>
<keyword evidence="2" id="KW-1003">Cell membrane</keyword>
<feature type="domain" description="Copper resistance protein D" evidence="7">
    <location>
        <begin position="176"/>
        <end position="274"/>
    </location>
</feature>
<keyword evidence="5 6" id="KW-0472">Membrane</keyword>
<dbReference type="PANTHER" id="PTHR34820">
    <property type="entry name" value="INNER MEMBRANE PROTEIN YEBZ"/>
    <property type="match status" value="1"/>
</dbReference>
<dbReference type="InterPro" id="IPR032694">
    <property type="entry name" value="CopC/D"/>
</dbReference>
<keyword evidence="4 6" id="KW-1133">Transmembrane helix</keyword>
<accession>A0ABW6K6X1</accession>
<protein>
    <submittedName>
        <fullName evidence="8">Copper resistance D family protein</fullName>
    </submittedName>
</protein>
<evidence type="ECO:0000256" key="3">
    <source>
        <dbReference type="ARBA" id="ARBA00022692"/>
    </source>
</evidence>
<feature type="transmembrane region" description="Helical" evidence="6">
    <location>
        <begin position="253"/>
        <end position="275"/>
    </location>
</feature>
<dbReference type="PANTHER" id="PTHR34820:SF4">
    <property type="entry name" value="INNER MEMBRANE PROTEIN YEBZ"/>
    <property type="match status" value="1"/>
</dbReference>
<comment type="subcellular location">
    <subcellularLocation>
        <location evidence="1">Cell membrane</location>
        <topology evidence="1">Multi-pass membrane protein</topology>
    </subcellularLocation>
</comment>
<evidence type="ECO:0000256" key="6">
    <source>
        <dbReference type="SAM" id="Phobius"/>
    </source>
</evidence>
<feature type="transmembrane region" description="Helical" evidence="6">
    <location>
        <begin position="180"/>
        <end position="201"/>
    </location>
</feature>
<sequence>MMILTIFSETLLYLCFSILIGAFLLSLITNSHKPDIKVPKGVMMASIGGIAIFSFVPLLSLIFHLYEDLGFLTTFHSVLFTFEVGKAWIFTYIVANFLFIFVVWIDYRKNPFYAMIGLSITLLLLLALGWASHASSLDQWKGFLTHTAHFTAVCVWVGVLIVTSWFSINHSNWSSFLRWFRPLAMICFTATVLSGLVLMSLVVEFKEYPTSWSISYGQALLIKHLLVIPLIAYAFINSFLIRKRLQLDSTYNPIIWTRAESIVVLLIFSVTAALGQQSPPHDIALTIRTEGVSSLFSSIYRGNIYPDFIVQFSLNVMSLSFFALSFVFLALIILSYVKKLSVIVSFYMCFLFVVSGYLALILSLQ</sequence>
<evidence type="ECO:0000313" key="8">
    <source>
        <dbReference type="EMBL" id="MFE8699904.1"/>
    </source>
</evidence>
<proteinExistence type="predicted"/>